<sequence length="155" mass="15863">MKLVVVAAAAAALLVSGCGADVSGPGLPAPVPPAAATGSAVRPVGVSLDGATGRLVRQNAKTYLVTIDVHGSGDVVNMTWKIASENHLGGAKVNPKTPFHVARPVTADSPFEVSVFGYTDPGADLHCTVRVDGRVVLDQASTVRGLYCDTFVQVE</sequence>
<dbReference type="RefSeq" id="WP_153339322.1">
    <property type="nucleotide sequence ID" value="NZ_WEGI01000002.1"/>
</dbReference>
<evidence type="ECO:0000313" key="3">
    <source>
        <dbReference type="Proteomes" id="UP000431401"/>
    </source>
</evidence>
<gene>
    <name evidence="2" type="ORF">NRB56_10470</name>
</gene>
<evidence type="ECO:0000256" key="1">
    <source>
        <dbReference type="SAM" id="SignalP"/>
    </source>
</evidence>
<proteinExistence type="predicted"/>
<comment type="caution">
    <text evidence="2">The sequence shown here is derived from an EMBL/GenBank/DDBJ whole genome shotgun (WGS) entry which is preliminary data.</text>
</comment>
<keyword evidence="1" id="KW-0732">Signal</keyword>
<dbReference type="AlphaFoldDB" id="A0A7K0DI58"/>
<dbReference type="PROSITE" id="PS51257">
    <property type="entry name" value="PROKAR_LIPOPROTEIN"/>
    <property type="match status" value="1"/>
</dbReference>
<name>A0A7K0DI58_9NOCA</name>
<keyword evidence="3" id="KW-1185">Reference proteome</keyword>
<organism evidence="2 3">
    <name type="scientific">Nocardia aurantia</name>
    <dbReference type="NCBI Taxonomy" id="2585199"/>
    <lineage>
        <taxon>Bacteria</taxon>
        <taxon>Bacillati</taxon>
        <taxon>Actinomycetota</taxon>
        <taxon>Actinomycetes</taxon>
        <taxon>Mycobacteriales</taxon>
        <taxon>Nocardiaceae</taxon>
        <taxon>Nocardia</taxon>
    </lineage>
</organism>
<accession>A0A7K0DI58</accession>
<dbReference type="EMBL" id="WEGI01000002">
    <property type="protein sequence ID" value="MQY25490.1"/>
    <property type="molecule type" value="Genomic_DNA"/>
</dbReference>
<evidence type="ECO:0000313" key="2">
    <source>
        <dbReference type="EMBL" id="MQY25490.1"/>
    </source>
</evidence>
<reference evidence="2 3" key="1">
    <citation type="submission" date="2019-10" db="EMBL/GenBank/DDBJ databases">
        <title>Nocardia macrotermitis sp. nov. and Nocardia aurantia sp. nov., isolated from the gut of fungus growing-termite Macrotermes natalensis.</title>
        <authorList>
            <person name="Benndorf R."/>
            <person name="Schwitalla J."/>
            <person name="Martin K."/>
            <person name="De Beer W."/>
            <person name="Kaster A.-K."/>
            <person name="Vollmers J."/>
            <person name="Poulsen M."/>
            <person name="Beemelmanns C."/>
        </authorList>
    </citation>
    <scope>NUCLEOTIDE SEQUENCE [LARGE SCALE GENOMIC DNA]</scope>
    <source>
        <strain evidence="2 3">RB56</strain>
    </source>
</reference>
<dbReference type="Proteomes" id="UP000431401">
    <property type="component" value="Unassembled WGS sequence"/>
</dbReference>
<feature type="signal peptide" evidence="1">
    <location>
        <begin position="1"/>
        <end position="20"/>
    </location>
</feature>
<dbReference type="OrthoDB" id="4555461at2"/>
<feature type="chain" id="PRO_5029658808" evidence="1">
    <location>
        <begin position="21"/>
        <end position="155"/>
    </location>
</feature>
<protein>
    <submittedName>
        <fullName evidence="2">Uncharacterized protein</fullName>
    </submittedName>
</protein>